<dbReference type="AlphaFoldDB" id="A0A9P8T5E5"/>
<reference evidence="1" key="1">
    <citation type="journal article" date="2021" name="Open Biol.">
        <title>Shared evolutionary footprints suggest mitochondrial oxidative damage underlies multiple complex I losses in fungi.</title>
        <authorList>
            <person name="Schikora-Tamarit M.A."/>
            <person name="Marcet-Houben M."/>
            <person name="Nosek J."/>
            <person name="Gabaldon T."/>
        </authorList>
    </citation>
    <scope>NUCLEOTIDE SEQUENCE</scope>
    <source>
        <strain evidence="1">CBS6075</strain>
    </source>
</reference>
<evidence type="ECO:0000313" key="1">
    <source>
        <dbReference type="EMBL" id="KAH3665826.1"/>
    </source>
</evidence>
<keyword evidence="2" id="KW-1185">Reference proteome</keyword>
<protein>
    <submittedName>
        <fullName evidence="1">Uncharacterized protein</fullName>
    </submittedName>
</protein>
<accession>A0A9P8T5E5</accession>
<reference evidence="1" key="2">
    <citation type="submission" date="2021-01" db="EMBL/GenBank/DDBJ databases">
        <authorList>
            <person name="Schikora-Tamarit M.A."/>
        </authorList>
    </citation>
    <scope>NUCLEOTIDE SEQUENCE</scope>
    <source>
        <strain evidence="1">CBS6075</strain>
    </source>
</reference>
<dbReference type="RefSeq" id="XP_046061030.1">
    <property type="nucleotide sequence ID" value="XM_046205047.1"/>
</dbReference>
<gene>
    <name evidence="1" type="ORF">OGAPHI_004014</name>
</gene>
<organism evidence="1 2">
    <name type="scientific">Ogataea philodendri</name>
    <dbReference type="NCBI Taxonomy" id="1378263"/>
    <lineage>
        <taxon>Eukaryota</taxon>
        <taxon>Fungi</taxon>
        <taxon>Dikarya</taxon>
        <taxon>Ascomycota</taxon>
        <taxon>Saccharomycotina</taxon>
        <taxon>Pichiomycetes</taxon>
        <taxon>Pichiales</taxon>
        <taxon>Pichiaceae</taxon>
        <taxon>Ogataea</taxon>
    </lineage>
</organism>
<dbReference type="GeneID" id="70235979"/>
<evidence type="ECO:0000313" key="2">
    <source>
        <dbReference type="Proteomes" id="UP000769157"/>
    </source>
</evidence>
<dbReference type="EMBL" id="JAEUBE010000295">
    <property type="protein sequence ID" value="KAH3665826.1"/>
    <property type="molecule type" value="Genomic_DNA"/>
</dbReference>
<name>A0A9P8T5E5_9ASCO</name>
<proteinExistence type="predicted"/>
<comment type="caution">
    <text evidence="1">The sequence shown here is derived from an EMBL/GenBank/DDBJ whole genome shotgun (WGS) entry which is preliminary data.</text>
</comment>
<sequence length="502" mass="54841">MQQGQDLFNKAKQSLQGEDGKINYDDLKKTATDAYGDIQKKDYKAGKLQRESATDVSGVLGLVDAGVEQQSDGWQDTVLQHERHKSLRVDLSSVNRLSELVLGSDGGVGLHNGLVNRLHQLVQSWLNTGLDSGLHTGLDVVGHFSPERGNQRTLGLQLSRRNPVAGIVSSDKRQCSVARNTLLLVQEVRVQGLEVQRKVGGLVIVLDLTHWLLTMSQLESQLGNNVLVPAVVDSSGQRKLVVNSSLEESVFVTNHGGERVCWKLATNRKTVRNLEDRVHGERLTNVCSKSSELSKDFLCWLIELVTLLTKVKIGFDDQNPSFLSSGATPKFGIGARLLPKSPMFICGAAILCEDRRSICIDCDPRRIVDPLIGADSSSSLKKSRSRSTVDKLTSHALNVKEYRLLMDRPRSSLRKSLAVIVDSFSSIGGVAGVCSCLSSSSDSIWNLSSTESSDDDTDRSLIGMGCCRKSWSLVSTSSPMSKHAIVELSDEDEYDGLSCDDD</sequence>
<dbReference type="Proteomes" id="UP000769157">
    <property type="component" value="Unassembled WGS sequence"/>
</dbReference>